<organism evidence="1 2">
    <name type="scientific">Bacillus methanolicus (strain MGA3 / ATCC 53907)</name>
    <dbReference type="NCBI Taxonomy" id="796606"/>
    <lineage>
        <taxon>Bacteria</taxon>
        <taxon>Bacillati</taxon>
        <taxon>Bacillota</taxon>
        <taxon>Bacilli</taxon>
        <taxon>Bacillales</taxon>
        <taxon>Bacillaceae</taxon>
        <taxon>Bacillus</taxon>
    </lineage>
</organism>
<name>I3E332_BACMM</name>
<protein>
    <submittedName>
        <fullName evidence="1">Uncharacterized protein</fullName>
    </submittedName>
</protein>
<reference evidence="1 2" key="1">
    <citation type="journal article" date="2015" name="BMC Genomics">
        <title>Transcriptome analysis of thermophilic methylotrophic Bacillus methanolicus MGA3 using RNA-sequencing provides detailed insights into its previously uncharted transcriptional landscape.</title>
        <authorList>
            <person name="Irla M."/>
            <person name="Neshat A."/>
            <person name="Brautaset T."/>
            <person name="Ruckert C."/>
            <person name="Kalinowski J."/>
            <person name="Wendisch V.F."/>
        </authorList>
    </citation>
    <scope>NUCLEOTIDE SEQUENCE [LARGE SCALE GENOMIC DNA]</scope>
    <source>
        <strain evidence="2">MGA3 / ATCC 53907</strain>
    </source>
</reference>
<proteinExistence type="predicted"/>
<gene>
    <name evidence="1" type="ORF">BMMGA3_02680</name>
</gene>
<dbReference type="HOGENOM" id="CLU_3212499_0_0_9"/>
<dbReference type="KEGG" id="bmet:BMMGA3_02680"/>
<sequence>MNPYGYYLPQQTDYFPQNHYNLYLPQEQQDPYRQPLKSRHLKEE</sequence>
<dbReference type="Proteomes" id="UP000027602">
    <property type="component" value="Chromosome"/>
</dbReference>
<accession>I3E332</accession>
<evidence type="ECO:0000313" key="1">
    <source>
        <dbReference type="EMBL" id="AIE59000.1"/>
    </source>
</evidence>
<dbReference type="AlphaFoldDB" id="I3E332"/>
<evidence type="ECO:0000313" key="2">
    <source>
        <dbReference type="Proteomes" id="UP000027602"/>
    </source>
</evidence>
<keyword evidence="2" id="KW-1185">Reference proteome</keyword>
<dbReference type="EMBL" id="CP007739">
    <property type="protein sequence ID" value="AIE59000.1"/>
    <property type="molecule type" value="Genomic_DNA"/>
</dbReference>